<dbReference type="InterPro" id="IPR020847">
    <property type="entry name" value="AP_endonuclease_F1_BS"/>
</dbReference>
<feature type="binding site" evidence="9">
    <location>
        <position position="178"/>
    </location>
    <ligand>
        <name>Mg(2+)</name>
        <dbReference type="ChEBI" id="CHEBI:18420"/>
        <label>1</label>
    </ligand>
</feature>
<sequence length="498" mass="55723">MRLVCWNVNGLRTLKGYQPWYQLRNWEACVEELHADMLCIQEVKMTRKQLTQDLCVMDKFDAFYDLHPTKGYAGTATYIRKSVCVPVAAESGITGRANASGTHMGDLHASVDAALLEALDTEGRCVIVDCGLFVLINVYAPNETGPQRMPYKMAFHAVLEERVRHLQAQGREVVVVGDLNAVAYPCDHCEGASLTEAEFLSHPARHWLRHWLAPQGPLIDITRELHPARKCMYTCWNTLVDARAANYGTRLDYTLITPGLRPWVKAADIQPHIFGSDHCPVVLDLFDTIESAQGPLSLAERLCHEAEPPRLAASHYDEFCPRKQPRLDTLFGAQRARQAARTHVPPPSAPTKHIQKTSKAPSRARDRRAQLTLASFLQRPAKSPAPIPKEAPAAEPLPHVPDTHAQRSEAAEQWASLFTPHPPPLCTGHREPAKSYIVHKPGINQGRKFWLCARPVGPGYAETSRYASAAERPYRCHYFAWDSDVRRRGSSKGHLPMT</sequence>
<organism evidence="15 16">
    <name type="scientific">Malassezia caprae</name>
    <dbReference type="NCBI Taxonomy" id="1381934"/>
    <lineage>
        <taxon>Eukaryota</taxon>
        <taxon>Fungi</taxon>
        <taxon>Dikarya</taxon>
        <taxon>Basidiomycota</taxon>
        <taxon>Ustilaginomycotina</taxon>
        <taxon>Malasseziomycetes</taxon>
        <taxon>Malasseziales</taxon>
        <taxon>Malasseziaceae</taxon>
        <taxon>Malassezia</taxon>
    </lineage>
</organism>
<dbReference type="PROSITE" id="PS00726">
    <property type="entry name" value="AP_NUCLEASE_F1_1"/>
    <property type="match status" value="1"/>
</dbReference>
<feature type="binding site" evidence="9">
    <location>
        <position position="277"/>
    </location>
    <ligand>
        <name>Mg(2+)</name>
        <dbReference type="ChEBI" id="CHEBI:18420"/>
        <label>1</label>
    </ligand>
</feature>
<dbReference type="GO" id="GO:0016829">
    <property type="term" value="F:lyase activity"/>
    <property type="evidence" value="ECO:0007669"/>
    <property type="project" value="UniProtKB-KW"/>
</dbReference>
<feature type="binding site" evidence="9">
    <location>
        <position position="42"/>
    </location>
    <ligand>
        <name>Mg(2+)</name>
        <dbReference type="ChEBI" id="CHEBI:18420"/>
        <label>1</label>
    </ligand>
</feature>
<accession>A0AAF0EA96</accession>
<dbReference type="NCBIfam" id="TIGR00633">
    <property type="entry name" value="xth"/>
    <property type="match status" value="1"/>
</dbReference>
<comment type="similarity">
    <text evidence="1 12">Belongs to the DNA repair enzymes AP/ExoA family.</text>
</comment>
<feature type="active site" description="Proton acceptor" evidence="8">
    <location>
        <position position="278"/>
    </location>
</feature>
<dbReference type="PROSITE" id="PS51435">
    <property type="entry name" value="AP_NUCLEASE_F1_4"/>
    <property type="match status" value="1"/>
</dbReference>
<keyword evidence="6 9" id="KW-0460">Magnesium</keyword>
<evidence type="ECO:0000256" key="5">
    <source>
        <dbReference type="ARBA" id="ARBA00022833"/>
    </source>
</evidence>
<evidence type="ECO:0000256" key="11">
    <source>
        <dbReference type="PROSITE-ProRule" id="PRU01343"/>
    </source>
</evidence>
<dbReference type="InterPro" id="IPR004808">
    <property type="entry name" value="AP_endonuc_1"/>
</dbReference>
<evidence type="ECO:0000256" key="3">
    <source>
        <dbReference type="ARBA" id="ARBA00022771"/>
    </source>
</evidence>
<feature type="site" description="Important for catalytic activity" evidence="10">
    <location>
        <position position="252"/>
    </location>
</feature>
<keyword evidence="9" id="KW-0464">Manganese</keyword>
<dbReference type="PANTHER" id="PTHR22748:SF4">
    <property type="entry name" value="DNA-(APURINIC OR APYRIMIDINIC SITE) ENDONUCLEASE 2"/>
    <property type="match status" value="1"/>
</dbReference>
<feature type="binding site" evidence="9">
    <location>
        <position position="7"/>
    </location>
    <ligand>
        <name>Mg(2+)</name>
        <dbReference type="ChEBI" id="CHEBI:18420"/>
        <label>1</label>
    </ligand>
</feature>
<dbReference type="GO" id="GO:0008081">
    <property type="term" value="F:phosphoric diester hydrolase activity"/>
    <property type="evidence" value="ECO:0007669"/>
    <property type="project" value="TreeGrafter"/>
</dbReference>
<evidence type="ECO:0000256" key="13">
    <source>
        <dbReference type="SAM" id="MobiDB-lite"/>
    </source>
</evidence>
<dbReference type="GO" id="GO:0008311">
    <property type="term" value="F:double-stranded DNA 3'-5' DNA exonuclease activity"/>
    <property type="evidence" value="ECO:0007669"/>
    <property type="project" value="TreeGrafter"/>
</dbReference>
<dbReference type="InterPro" id="IPR010666">
    <property type="entry name" value="Znf_GRF"/>
</dbReference>
<evidence type="ECO:0000256" key="12">
    <source>
        <dbReference type="RuleBase" id="RU362131"/>
    </source>
</evidence>
<feature type="domain" description="GRF-type" evidence="14">
    <location>
        <begin position="426"/>
        <end position="485"/>
    </location>
</feature>
<dbReference type="GO" id="GO:0006284">
    <property type="term" value="P:base-excision repair"/>
    <property type="evidence" value="ECO:0007669"/>
    <property type="project" value="TreeGrafter"/>
</dbReference>
<keyword evidence="12" id="KW-0234">DNA repair</keyword>
<evidence type="ECO:0000259" key="14">
    <source>
        <dbReference type="PROSITE" id="PS51999"/>
    </source>
</evidence>
<feature type="binding site" evidence="9">
    <location>
        <position position="180"/>
    </location>
    <ligand>
        <name>Mg(2+)</name>
        <dbReference type="ChEBI" id="CHEBI:18420"/>
        <label>1</label>
    </ligand>
</feature>
<comment type="cofactor">
    <cofactor evidence="9 12">
        <name>Mg(2+)</name>
        <dbReference type="ChEBI" id="CHEBI:18420"/>
    </cofactor>
    <cofactor evidence="9 12">
        <name>Mn(2+)</name>
        <dbReference type="ChEBI" id="CHEBI:29035"/>
    </cofactor>
    <text evidence="9 12">Probably binds two magnesium or manganese ions per subunit.</text>
</comment>
<evidence type="ECO:0000256" key="10">
    <source>
        <dbReference type="PIRSR" id="PIRSR604808-3"/>
    </source>
</evidence>
<proteinExistence type="inferred from homology"/>
<dbReference type="Pfam" id="PF03372">
    <property type="entry name" value="Exo_endo_phos"/>
    <property type="match status" value="1"/>
</dbReference>
<feature type="site" description="Transition state stabilizer" evidence="10">
    <location>
        <position position="180"/>
    </location>
</feature>
<dbReference type="InterPro" id="IPR005135">
    <property type="entry name" value="Endo/exonuclease/phosphatase"/>
</dbReference>
<dbReference type="Proteomes" id="UP001220961">
    <property type="component" value="Chromosome 8"/>
</dbReference>
<keyword evidence="5" id="KW-0862">Zinc</keyword>
<feature type="region of interest" description="Disordered" evidence="13">
    <location>
        <begin position="334"/>
        <end position="412"/>
    </location>
</feature>
<evidence type="ECO:0000256" key="7">
    <source>
        <dbReference type="ARBA" id="ARBA00023242"/>
    </source>
</evidence>
<dbReference type="EC" id="3.1.-.-" evidence="12"/>
<dbReference type="EMBL" id="CP119915">
    <property type="protein sequence ID" value="WFD21244.1"/>
    <property type="molecule type" value="Genomic_DNA"/>
</dbReference>
<dbReference type="AlphaFoldDB" id="A0AAF0EA96"/>
<dbReference type="GO" id="GO:0005634">
    <property type="term" value="C:nucleus"/>
    <property type="evidence" value="ECO:0007669"/>
    <property type="project" value="TreeGrafter"/>
</dbReference>
<dbReference type="InterPro" id="IPR036691">
    <property type="entry name" value="Endo/exonu/phosph_ase_sf"/>
</dbReference>
<dbReference type="CDD" id="cd09088">
    <property type="entry name" value="Ape2-like_AP-endo"/>
    <property type="match status" value="1"/>
</dbReference>
<keyword evidence="16" id="KW-1185">Reference proteome</keyword>
<evidence type="ECO:0000256" key="9">
    <source>
        <dbReference type="PIRSR" id="PIRSR604808-2"/>
    </source>
</evidence>
<protein>
    <recommendedName>
        <fullName evidence="12">DNA-(apurinic or apyrimidinic site) endonuclease</fullName>
        <ecNumber evidence="12">3.1.-.-</ecNumber>
    </recommendedName>
</protein>
<dbReference type="GO" id="GO:0003906">
    <property type="term" value="F:DNA-(apurinic or apyrimidinic site) endonuclease activity"/>
    <property type="evidence" value="ECO:0007669"/>
    <property type="project" value="TreeGrafter"/>
</dbReference>
<dbReference type="Gene3D" id="3.60.10.10">
    <property type="entry name" value="Endonuclease/exonuclease/phosphatase"/>
    <property type="match status" value="1"/>
</dbReference>
<reference evidence="15" key="1">
    <citation type="submission" date="2023-03" db="EMBL/GenBank/DDBJ databases">
        <title>Mating type loci evolution in Malassezia.</title>
        <authorList>
            <person name="Coelho M.A."/>
        </authorList>
    </citation>
    <scope>NUCLEOTIDE SEQUENCE</scope>
    <source>
        <strain evidence="15">CBS 10434</strain>
    </source>
</reference>
<keyword evidence="2 9" id="KW-0479">Metal-binding</keyword>
<name>A0AAF0EA96_9BASI</name>
<dbReference type="PROSITE" id="PS51999">
    <property type="entry name" value="ZF_GRF"/>
    <property type="match status" value="1"/>
</dbReference>
<evidence type="ECO:0000256" key="2">
    <source>
        <dbReference type="ARBA" id="ARBA00022723"/>
    </source>
</evidence>
<keyword evidence="3 11" id="KW-0863">Zinc-finger</keyword>
<evidence type="ECO:0000256" key="4">
    <source>
        <dbReference type="ARBA" id="ARBA00022801"/>
    </source>
</evidence>
<feature type="binding site" evidence="9">
    <location>
        <position position="278"/>
    </location>
    <ligand>
        <name>Mg(2+)</name>
        <dbReference type="ChEBI" id="CHEBI:18420"/>
        <label>1</label>
    </ligand>
</feature>
<keyword evidence="15" id="KW-0456">Lyase</keyword>
<keyword evidence="4" id="KW-0378">Hydrolase</keyword>
<evidence type="ECO:0000256" key="6">
    <source>
        <dbReference type="ARBA" id="ARBA00022842"/>
    </source>
</evidence>
<dbReference type="PANTHER" id="PTHR22748">
    <property type="entry name" value="AP ENDONUCLEASE"/>
    <property type="match status" value="1"/>
</dbReference>
<feature type="active site" description="Proton donor/acceptor" evidence="8">
    <location>
        <position position="178"/>
    </location>
</feature>
<dbReference type="SUPFAM" id="SSF56219">
    <property type="entry name" value="DNase I-like"/>
    <property type="match status" value="1"/>
</dbReference>
<evidence type="ECO:0000313" key="15">
    <source>
        <dbReference type="EMBL" id="WFD21244.1"/>
    </source>
</evidence>
<dbReference type="GO" id="GO:0008270">
    <property type="term" value="F:zinc ion binding"/>
    <property type="evidence" value="ECO:0007669"/>
    <property type="project" value="UniProtKB-KW"/>
</dbReference>
<evidence type="ECO:0000256" key="1">
    <source>
        <dbReference type="ARBA" id="ARBA00007092"/>
    </source>
</evidence>
<feature type="compositionally biased region" description="Basic and acidic residues" evidence="13">
    <location>
        <begin position="401"/>
        <end position="410"/>
    </location>
</feature>
<feature type="site" description="Interaction with DNA substrate" evidence="10">
    <location>
        <position position="278"/>
    </location>
</feature>
<keyword evidence="7" id="KW-0539">Nucleus</keyword>
<dbReference type="GO" id="GO:0003677">
    <property type="term" value="F:DNA binding"/>
    <property type="evidence" value="ECO:0007669"/>
    <property type="project" value="InterPro"/>
</dbReference>
<gene>
    <name evidence="15" type="primary">APN2</name>
    <name evidence="15" type="ORF">MCAP1_003505</name>
</gene>
<evidence type="ECO:0000256" key="8">
    <source>
        <dbReference type="PIRSR" id="PIRSR604808-1"/>
    </source>
</evidence>
<evidence type="ECO:0000313" key="16">
    <source>
        <dbReference type="Proteomes" id="UP001220961"/>
    </source>
</evidence>
<feature type="active site" evidence="8">
    <location>
        <position position="139"/>
    </location>
</feature>
<keyword evidence="12" id="KW-0227">DNA damage</keyword>